<keyword evidence="4 9" id="KW-0812">Transmembrane</keyword>
<dbReference type="PANTHER" id="PTHR33281">
    <property type="entry name" value="UPF0187 PROTEIN YNEE"/>
    <property type="match status" value="1"/>
</dbReference>
<name>A0A4Q2RHR4_9HYPH</name>
<evidence type="ECO:0000256" key="6">
    <source>
        <dbReference type="ARBA" id="ARBA00023065"/>
    </source>
</evidence>
<evidence type="ECO:0000256" key="4">
    <source>
        <dbReference type="ARBA" id="ARBA00022692"/>
    </source>
</evidence>
<dbReference type="PANTHER" id="PTHR33281:SF19">
    <property type="entry name" value="VOLTAGE-DEPENDENT ANION CHANNEL-FORMING PROTEIN YNEE"/>
    <property type="match status" value="1"/>
</dbReference>
<evidence type="ECO:0000256" key="7">
    <source>
        <dbReference type="ARBA" id="ARBA00023136"/>
    </source>
</evidence>
<keyword evidence="2" id="KW-0813">Transport</keyword>
<evidence type="ECO:0000256" key="9">
    <source>
        <dbReference type="SAM" id="Phobius"/>
    </source>
</evidence>
<keyword evidence="11" id="KW-1185">Reference proteome</keyword>
<accession>A0A4Q2RHR4</accession>
<gene>
    <name evidence="10" type="ORF">D3272_04005</name>
</gene>
<dbReference type="Pfam" id="PF25539">
    <property type="entry name" value="Bestrophin_2"/>
    <property type="match status" value="1"/>
</dbReference>
<dbReference type="OrthoDB" id="445589at2"/>
<organism evidence="10 11">
    <name type="scientific">Lichenibacterium ramalinae</name>
    <dbReference type="NCBI Taxonomy" id="2316527"/>
    <lineage>
        <taxon>Bacteria</taxon>
        <taxon>Pseudomonadati</taxon>
        <taxon>Pseudomonadota</taxon>
        <taxon>Alphaproteobacteria</taxon>
        <taxon>Hyphomicrobiales</taxon>
        <taxon>Lichenihabitantaceae</taxon>
        <taxon>Lichenibacterium</taxon>
    </lineage>
</organism>
<keyword evidence="7 9" id="KW-0472">Membrane</keyword>
<feature type="transmembrane region" description="Helical" evidence="9">
    <location>
        <begin position="16"/>
        <end position="35"/>
    </location>
</feature>
<dbReference type="GO" id="GO:0005254">
    <property type="term" value="F:chloride channel activity"/>
    <property type="evidence" value="ECO:0007669"/>
    <property type="project" value="InterPro"/>
</dbReference>
<comment type="subcellular location">
    <subcellularLocation>
        <location evidence="1">Cell membrane</location>
        <topology evidence="1">Multi-pass membrane protein</topology>
    </subcellularLocation>
</comment>
<evidence type="ECO:0000313" key="10">
    <source>
        <dbReference type="EMBL" id="RYB07232.1"/>
    </source>
</evidence>
<reference evidence="10 11" key="2">
    <citation type="submission" date="2019-02" db="EMBL/GenBank/DDBJ databases">
        <title>'Lichenibacterium ramalinii' gen. nov. sp. nov., 'Lichenibacterium minor' gen. nov. sp. nov.</title>
        <authorList>
            <person name="Pankratov T."/>
        </authorList>
    </citation>
    <scope>NUCLEOTIDE SEQUENCE [LARGE SCALE GENOMIC DNA]</scope>
    <source>
        <strain evidence="10 11">RmlP001</strain>
    </source>
</reference>
<keyword evidence="6" id="KW-0406">Ion transport</keyword>
<proteinExistence type="inferred from homology"/>
<evidence type="ECO:0000256" key="3">
    <source>
        <dbReference type="ARBA" id="ARBA00022475"/>
    </source>
</evidence>
<feature type="transmembrane region" description="Helical" evidence="9">
    <location>
        <begin position="205"/>
        <end position="224"/>
    </location>
</feature>
<sequence length="298" mass="33436">MVVVDRFRITDTLREVWRPLVGLFLLDTLVTIAYVGLNWTWIVPAGLPLPLLGTGLAVFLGVRNNTAYARWWEARTLWGSVLNNSRSFARGLTLLVVPPEAEKTRYHLVHHQIAWAHALRCFMRREDPTHDIAPFLSHQALARVTQAANPPFAIQREMAELLLAARREGWLDSIEASSLNTTLTALTDSQGGLERIRNTPMPQQYAAFSRVFVTAYCLMLPFGIVPDLNLLTPLGSAVIGFVFLALDESGRHLEDPFMRSVYDVPMSAITRTVEIDLRQAVGDRDVPPPLHPVRGILR</sequence>
<keyword evidence="5 9" id="KW-1133">Transmembrane helix</keyword>
<evidence type="ECO:0000313" key="11">
    <source>
        <dbReference type="Proteomes" id="UP000289411"/>
    </source>
</evidence>
<evidence type="ECO:0000256" key="2">
    <source>
        <dbReference type="ARBA" id="ARBA00022448"/>
    </source>
</evidence>
<comment type="similarity">
    <text evidence="8">Belongs to the anion channel-forming bestrophin (TC 1.A.46) family.</text>
</comment>
<dbReference type="RefSeq" id="WP_129217832.1">
    <property type="nucleotide sequence ID" value="NZ_QYBC01000002.1"/>
</dbReference>
<evidence type="ECO:0000256" key="1">
    <source>
        <dbReference type="ARBA" id="ARBA00004651"/>
    </source>
</evidence>
<evidence type="ECO:0000256" key="8">
    <source>
        <dbReference type="ARBA" id="ARBA00034708"/>
    </source>
</evidence>
<comment type="caution">
    <text evidence="10">The sequence shown here is derived from an EMBL/GenBank/DDBJ whole genome shotgun (WGS) entry which is preliminary data.</text>
</comment>
<evidence type="ECO:0008006" key="12">
    <source>
        <dbReference type="Google" id="ProtNLM"/>
    </source>
</evidence>
<keyword evidence="3" id="KW-1003">Cell membrane</keyword>
<dbReference type="AlphaFoldDB" id="A0A4Q2RHR4"/>
<dbReference type="GO" id="GO:0005886">
    <property type="term" value="C:plasma membrane"/>
    <property type="evidence" value="ECO:0007669"/>
    <property type="project" value="UniProtKB-SubCell"/>
</dbReference>
<dbReference type="EMBL" id="QYBC01000002">
    <property type="protein sequence ID" value="RYB07232.1"/>
    <property type="molecule type" value="Genomic_DNA"/>
</dbReference>
<evidence type="ECO:0000256" key="5">
    <source>
        <dbReference type="ARBA" id="ARBA00022989"/>
    </source>
</evidence>
<reference evidence="10 11" key="1">
    <citation type="submission" date="2018-09" db="EMBL/GenBank/DDBJ databases">
        <authorList>
            <person name="Grouzdev D.S."/>
            <person name="Krutkina M.S."/>
        </authorList>
    </citation>
    <scope>NUCLEOTIDE SEQUENCE [LARGE SCALE GENOMIC DNA]</scope>
    <source>
        <strain evidence="10 11">RmlP001</strain>
    </source>
</reference>
<feature type="transmembrane region" description="Helical" evidence="9">
    <location>
        <begin position="41"/>
        <end position="62"/>
    </location>
</feature>
<protein>
    <recommendedName>
        <fullName evidence="12">Bestrophin</fullName>
    </recommendedName>
</protein>
<dbReference type="InterPro" id="IPR044669">
    <property type="entry name" value="YneE/VCCN1/2-like"/>
</dbReference>
<dbReference type="Proteomes" id="UP000289411">
    <property type="component" value="Unassembled WGS sequence"/>
</dbReference>